<feature type="compositionally biased region" description="Basic and acidic residues" evidence="8">
    <location>
        <begin position="606"/>
        <end position="620"/>
    </location>
</feature>
<evidence type="ECO:0000256" key="7">
    <source>
        <dbReference type="RuleBase" id="RU003755"/>
    </source>
</evidence>
<name>A0A1L9TW30_9EURO</name>
<dbReference type="Gene3D" id="1.20.1250.20">
    <property type="entry name" value="MFS general substrate transporter like domains"/>
    <property type="match status" value="1"/>
</dbReference>
<feature type="region of interest" description="Disordered" evidence="8">
    <location>
        <begin position="589"/>
        <end position="627"/>
    </location>
</feature>
<dbReference type="PANTHER" id="PTHR11654">
    <property type="entry name" value="OLIGOPEPTIDE TRANSPORTER-RELATED"/>
    <property type="match status" value="1"/>
</dbReference>
<dbReference type="GeneID" id="63759716"/>
<evidence type="ECO:0008006" key="12">
    <source>
        <dbReference type="Google" id="ProtNLM"/>
    </source>
</evidence>
<evidence type="ECO:0000256" key="4">
    <source>
        <dbReference type="ARBA" id="ARBA00022692"/>
    </source>
</evidence>
<feature type="transmembrane region" description="Helical" evidence="9">
    <location>
        <begin position="363"/>
        <end position="380"/>
    </location>
</feature>
<keyword evidence="11" id="KW-1185">Reference proteome</keyword>
<dbReference type="FunFam" id="1.20.1250.20:FF:000085">
    <property type="entry name" value="MFS peptide transporter Ptr2"/>
    <property type="match status" value="1"/>
</dbReference>
<feature type="transmembrane region" description="Helical" evidence="9">
    <location>
        <begin position="482"/>
        <end position="506"/>
    </location>
</feature>
<feature type="transmembrane region" description="Helical" evidence="9">
    <location>
        <begin position="548"/>
        <end position="566"/>
    </location>
</feature>
<dbReference type="Pfam" id="PF00854">
    <property type="entry name" value="PTR2"/>
    <property type="match status" value="1"/>
</dbReference>
<comment type="subcellular location">
    <subcellularLocation>
        <location evidence="1 7">Membrane</location>
        <topology evidence="1 7">Multi-pass membrane protein</topology>
    </subcellularLocation>
</comment>
<feature type="transmembrane region" description="Helical" evidence="9">
    <location>
        <begin position="179"/>
        <end position="198"/>
    </location>
</feature>
<dbReference type="VEuPathDB" id="FungiDB:ASPSYDRAFT_191234"/>
<evidence type="ECO:0000256" key="3">
    <source>
        <dbReference type="ARBA" id="ARBA00022448"/>
    </source>
</evidence>
<sequence>MVLSRMRESADMTCYTAKLAERQLQEEKRAAAIAAKLPSNKPELEYPTEEELKTLPRVAGNVRWTAYTIAFVELCERFSYYGTAAVFTNFIQQPLPPNSTTGAGFSGQPGALGHGQRAATGLITFNTFWCYFTPIFGAWIADEFWGRLKTIQVSFIFAMLGHIILIVSALPPVIQHPDIAVVCFSAGLVVFGIGVGGFKSNIAPLIAEQHQRAKPYIRTNPKTGERCIVDPVQTISRIFMYFYLMINVGGLAGSISMIYAEKYIGFWLSFTIPTALFSLCPLVLFVCRHKYDVTPPTGSVIAKAFRLWAYALRPHWSWNPIRLIKNCRSPDFWGNAKPSKIRVCRRPYWMTFDDQWVDEVRRAVKACGVFAWYPVYWLAFGQMTSNLTSQAATMELHGVPNDIINNLDPLFLIITIPLMDQFIYPLISKLGFNFTPIKRIYAGYIIASLSMITATVTQHFIYVLSPCHNHASTCDKPAPISVWLQTITYILIAVSEIFTTITGYEYAYTKAPKNMKSVVQALYLMSNTVAAAAQQGLTVLSEDPLLKWNYGFVAVLAFFGGTFFYFTHRDLDDEEDYLNSLEPSTYLGREEKKKKKKGKKSKSKRRDRDLERGMQERPVERSSWSSF</sequence>
<evidence type="ECO:0000256" key="9">
    <source>
        <dbReference type="SAM" id="Phobius"/>
    </source>
</evidence>
<dbReference type="GO" id="GO:0071916">
    <property type="term" value="F:dipeptide transmembrane transporter activity"/>
    <property type="evidence" value="ECO:0007669"/>
    <property type="project" value="UniProtKB-ARBA"/>
</dbReference>
<feature type="transmembrane region" description="Helical" evidence="9">
    <location>
        <begin position="266"/>
        <end position="287"/>
    </location>
</feature>
<gene>
    <name evidence="10" type="ORF">ASPSYDRAFT_191234</name>
</gene>
<dbReference type="SUPFAM" id="SSF103473">
    <property type="entry name" value="MFS general substrate transporter"/>
    <property type="match status" value="1"/>
</dbReference>
<dbReference type="STRING" id="1036612.A0A1L9TW30"/>
<feature type="transmembrane region" description="Helical" evidence="9">
    <location>
        <begin position="153"/>
        <end position="173"/>
    </location>
</feature>
<feature type="compositionally biased region" description="Basic residues" evidence="8">
    <location>
        <begin position="592"/>
        <end position="605"/>
    </location>
</feature>
<dbReference type="InterPro" id="IPR018456">
    <property type="entry name" value="PTR2_symporter_CS"/>
</dbReference>
<keyword evidence="4 7" id="KW-0812">Transmembrane</keyword>
<feature type="transmembrane region" description="Helical" evidence="9">
    <location>
        <begin position="410"/>
        <end position="428"/>
    </location>
</feature>
<proteinExistence type="inferred from homology"/>
<dbReference type="GO" id="GO:0005886">
    <property type="term" value="C:plasma membrane"/>
    <property type="evidence" value="ECO:0007669"/>
    <property type="project" value="UniProtKB-ARBA"/>
</dbReference>
<dbReference type="EMBL" id="KV878582">
    <property type="protein sequence ID" value="OJJ63639.1"/>
    <property type="molecule type" value="Genomic_DNA"/>
</dbReference>
<feature type="transmembrane region" description="Helical" evidence="9">
    <location>
        <begin position="518"/>
        <end position="536"/>
    </location>
</feature>
<dbReference type="AlphaFoldDB" id="A0A1L9TW30"/>
<dbReference type="InterPro" id="IPR036259">
    <property type="entry name" value="MFS_trans_sf"/>
</dbReference>
<feature type="transmembrane region" description="Helical" evidence="9">
    <location>
        <begin position="440"/>
        <end position="462"/>
    </location>
</feature>
<evidence type="ECO:0000313" key="10">
    <source>
        <dbReference type="EMBL" id="OJJ63639.1"/>
    </source>
</evidence>
<protein>
    <recommendedName>
        <fullName evidence="12">Major facilitator superfamily (MFS) profile domain-containing protein</fullName>
    </recommendedName>
</protein>
<dbReference type="OrthoDB" id="8904098at2759"/>
<reference evidence="11" key="1">
    <citation type="journal article" date="2017" name="Genome Biol.">
        <title>Comparative genomics reveals high biological diversity and specific adaptations in the industrially and medically important fungal genus Aspergillus.</title>
        <authorList>
            <person name="de Vries R.P."/>
            <person name="Riley R."/>
            <person name="Wiebenga A."/>
            <person name="Aguilar-Osorio G."/>
            <person name="Amillis S."/>
            <person name="Uchima C.A."/>
            <person name="Anderluh G."/>
            <person name="Asadollahi M."/>
            <person name="Askin M."/>
            <person name="Barry K."/>
            <person name="Battaglia E."/>
            <person name="Bayram O."/>
            <person name="Benocci T."/>
            <person name="Braus-Stromeyer S.A."/>
            <person name="Caldana C."/>
            <person name="Canovas D."/>
            <person name="Cerqueira G.C."/>
            <person name="Chen F."/>
            <person name="Chen W."/>
            <person name="Choi C."/>
            <person name="Clum A."/>
            <person name="Dos Santos R.A."/>
            <person name="Damasio A.R."/>
            <person name="Diallinas G."/>
            <person name="Emri T."/>
            <person name="Fekete E."/>
            <person name="Flipphi M."/>
            <person name="Freyberg S."/>
            <person name="Gallo A."/>
            <person name="Gournas C."/>
            <person name="Habgood R."/>
            <person name="Hainaut M."/>
            <person name="Harispe M.L."/>
            <person name="Henrissat B."/>
            <person name="Hilden K.S."/>
            <person name="Hope R."/>
            <person name="Hossain A."/>
            <person name="Karabika E."/>
            <person name="Karaffa L."/>
            <person name="Karanyi Z."/>
            <person name="Krasevec N."/>
            <person name="Kuo A."/>
            <person name="Kusch H."/>
            <person name="LaButti K."/>
            <person name="Lagendijk E.L."/>
            <person name="Lapidus A."/>
            <person name="Levasseur A."/>
            <person name="Lindquist E."/>
            <person name="Lipzen A."/>
            <person name="Logrieco A.F."/>
            <person name="MacCabe A."/>
            <person name="Maekelae M.R."/>
            <person name="Malavazi I."/>
            <person name="Melin P."/>
            <person name="Meyer V."/>
            <person name="Mielnichuk N."/>
            <person name="Miskei M."/>
            <person name="Molnar A.P."/>
            <person name="Mule G."/>
            <person name="Ngan C.Y."/>
            <person name="Orejas M."/>
            <person name="Orosz E."/>
            <person name="Ouedraogo J.P."/>
            <person name="Overkamp K.M."/>
            <person name="Park H.-S."/>
            <person name="Perrone G."/>
            <person name="Piumi F."/>
            <person name="Punt P.J."/>
            <person name="Ram A.F."/>
            <person name="Ramon A."/>
            <person name="Rauscher S."/>
            <person name="Record E."/>
            <person name="Riano-Pachon D.M."/>
            <person name="Robert V."/>
            <person name="Roehrig J."/>
            <person name="Ruller R."/>
            <person name="Salamov A."/>
            <person name="Salih N.S."/>
            <person name="Samson R.A."/>
            <person name="Sandor E."/>
            <person name="Sanguinetti M."/>
            <person name="Schuetze T."/>
            <person name="Sepcic K."/>
            <person name="Shelest E."/>
            <person name="Sherlock G."/>
            <person name="Sophianopoulou V."/>
            <person name="Squina F.M."/>
            <person name="Sun H."/>
            <person name="Susca A."/>
            <person name="Todd R.B."/>
            <person name="Tsang A."/>
            <person name="Unkles S.E."/>
            <person name="van de Wiele N."/>
            <person name="van Rossen-Uffink D."/>
            <person name="Oliveira J.V."/>
            <person name="Vesth T.C."/>
            <person name="Visser J."/>
            <person name="Yu J.-H."/>
            <person name="Zhou M."/>
            <person name="Andersen M.R."/>
            <person name="Archer D.B."/>
            <person name="Baker S.E."/>
            <person name="Benoit I."/>
            <person name="Brakhage A.A."/>
            <person name="Braus G.H."/>
            <person name="Fischer R."/>
            <person name="Frisvad J.C."/>
            <person name="Goldman G.H."/>
            <person name="Houbraken J."/>
            <person name="Oakley B."/>
            <person name="Pocsi I."/>
            <person name="Scazzocchio C."/>
            <person name="Seiboth B."/>
            <person name="vanKuyk P.A."/>
            <person name="Wortman J."/>
            <person name="Dyer P.S."/>
            <person name="Grigoriev I.V."/>
        </authorList>
    </citation>
    <scope>NUCLEOTIDE SEQUENCE [LARGE SCALE GENOMIC DNA]</scope>
    <source>
        <strain evidence="11">CBS 593.65</strain>
    </source>
</reference>
<evidence type="ECO:0000256" key="2">
    <source>
        <dbReference type="ARBA" id="ARBA00005982"/>
    </source>
</evidence>
<feature type="transmembrane region" description="Helical" evidence="9">
    <location>
        <begin position="238"/>
        <end position="260"/>
    </location>
</feature>
<accession>A0A1L9TW30</accession>
<organism evidence="10 11">
    <name type="scientific">Aspergillus sydowii CBS 593.65</name>
    <dbReference type="NCBI Taxonomy" id="1036612"/>
    <lineage>
        <taxon>Eukaryota</taxon>
        <taxon>Fungi</taxon>
        <taxon>Dikarya</taxon>
        <taxon>Ascomycota</taxon>
        <taxon>Pezizomycotina</taxon>
        <taxon>Eurotiomycetes</taxon>
        <taxon>Eurotiomycetidae</taxon>
        <taxon>Eurotiales</taxon>
        <taxon>Aspergillaceae</taxon>
        <taxon>Aspergillus</taxon>
        <taxon>Aspergillus subgen. Nidulantes</taxon>
    </lineage>
</organism>
<evidence type="ECO:0000256" key="1">
    <source>
        <dbReference type="ARBA" id="ARBA00004141"/>
    </source>
</evidence>
<keyword evidence="5 9" id="KW-1133">Transmembrane helix</keyword>
<comment type="similarity">
    <text evidence="2 7">Belongs to the major facilitator superfamily. Proton-dependent oligopeptide transporter (POT/PTR) (TC 2.A.17) family.</text>
</comment>
<dbReference type="InterPro" id="IPR000109">
    <property type="entry name" value="POT_fam"/>
</dbReference>
<evidence type="ECO:0000256" key="8">
    <source>
        <dbReference type="SAM" id="MobiDB-lite"/>
    </source>
</evidence>
<dbReference type="Proteomes" id="UP000184356">
    <property type="component" value="Unassembled WGS sequence"/>
</dbReference>
<dbReference type="PROSITE" id="PS01023">
    <property type="entry name" value="PTR2_2"/>
    <property type="match status" value="1"/>
</dbReference>
<evidence type="ECO:0000313" key="11">
    <source>
        <dbReference type="Proteomes" id="UP000184356"/>
    </source>
</evidence>
<dbReference type="RefSeq" id="XP_040707445.1">
    <property type="nucleotide sequence ID" value="XM_040843643.1"/>
</dbReference>
<keyword evidence="3 7" id="KW-0813">Transport</keyword>
<evidence type="ECO:0000256" key="6">
    <source>
        <dbReference type="ARBA" id="ARBA00023136"/>
    </source>
</evidence>
<evidence type="ECO:0000256" key="5">
    <source>
        <dbReference type="ARBA" id="ARBA00022989"/>
    </source>
</evidence>
<keyword evidence="6 9" id="KW-0472">Membrane</keyword>